<dbReference type="InterPro" id="IPR015943">
    <property type="entry name" value="WD40/YVTN_repeat-like_dom_sf"/>
</dbReference>
<dbReference type="PANTHER" id="PTHR14773:SF0">
    <property type="entry name" value="WD REPEAT-CONTAINING PROTEIN 76"/>
    <property type="match status" value="1"/>
</dbReference>
<evidence type="ECO:0000256" key="8">
    <source>
        <dbReference type="PROSITE-ProRule" id="PRU00221"/>
    </source>
</evidence>
<gene>
    <name evidence="10" type="ORF">D9758_000592</name>
</gene>
<feature type="compositionally biased region" description="Basic and acidic residues" evidence="9">
    <location>
        <begin position="534"/>
        <end position="550"/>
    </location>
</feature>
<dbReference type="GO" id="GO:0006974">
    <property type="term" value="P:DNA damage response"/>
    <property type="evidence" value="ECO:0007669"/>
    <property type="project" value="UniProtKB-KW"/>
</dbReference>
<dbReference type="InterPro" id="IPR036322">
    <property type="entry name" value="WD40_repeat_dom_sf"/>
</dbReference>
<keyword evidence="5" id="KW-0677">Repeat</keyword>
<dbReference type="PROSITE" id="PS50294">
    <property type="entry name" value="WD_REPEATS_REGION"/>
    <property type="match status" value="1"/>
</dbReference>
<reference evidence="10 11" key="1">
    <citation type="journal article" date="2020" name="ISME J.">
        <title>Uncovering the hidden diversity of litter-decomposition mechanisms in mushroom-forming fungi.</title>
        <authorList>
            <person name="Floudas D."/>
            <person name="Bentzer J."/>
            <person name="Ahren D."/>
            <person name="Johansson T."/>
            <person name="Persson P."/>
            <person name="Tunlid A."/>
        </authorList>
    </citation>
    <scope>NUCLEOTIDE SEQUENCE [LARGE SCALE GENOMIC DNA]</scope>
    <source>
        <strain evidence="10 11">CBS 291.85</strain>
    </source>
</reference>
<accession>A0A8H5LY11</accession>
<evidence type="ECO:0000256" key="3">
    <source>
        <dbReference type="ARBA" id="ARBA00021132"/>
    </source>
</evidence>
<protein>
    <recommendedName>
        <fullName evidence="3">DNA damage-binding protein CMR1</fullName>
    </recommendedName>
    <alternativeName>
        <fullName evidence="2">DNA damage-binding protein cmr1</fullName>
    </alternativeName>
</protein>
<dbReference type="PROSITE" id="PS00678">
    <property type="entry name" value="WD_REPEATS_1"/>
    <property type="match status" value="1"/>
</dbReference>
<evidence type="ECO:0000256" key="9">
    <source>
        <dbReference type="SAM" id="MobiDB-lite"/>
    </source>
</evidence>
<keyword evidence="6" id="KW-0227">DNA damage</keyword>
<keyword evidence="4 8" id="KW-0853">WD repeat</keyword>
<sequence length="1021" mass="113712">MLISPTIFFCRSTSASLPSNNSFWGRFKPKNKEPEKPPQMALARTRLLTLAFGEMETIRTLPNSLAELEAAARDWARPPPDAMFSLRVPIEFASIQAARLVAGDFIYLTSEESYQIAAMGTQGLRVEIVSDAPPPPDEPPPPPILEMDGIFNLELVPGQHVELETTVTSDELDMARMEDGTTVDGVFWGKLNIVHSGDTHKMEFHGTRLVNQIENTPDAMFDSRVVARLAVASKPTTAKCLLSILSPNMTYCDVILVLSPYWKLGATWPPAEDLGDSKYKYFLRVHPGGALEHFDSNMVFTSLYYEVIPDAGLVDPEDIVAPRNGYAMSFGDFIPHLMNVMDQLGLSLHARTTFINNNMGAFSAHKNIAYRFLPPSKIAAAVDITVTCDPCLFTRLFLVFRGMTDDEVGIFAGAGEKEANAANWREVVGWSEDSKDATLFRVLEISVLEVTEREREANIARNRALLEQLELKQAVQDLGFPAKPRPSDTKAKPVQPAKRVKKEKAEAEAPRRQSARLRNTTVDPNETPAKKRKREAELEEQRAKEAEERIEAEERARIAKRPRHDDLDLTTLVDDEDAQEIPSLSSELQGLGQISRAVGGLEDSVESEDTKEHERAVADLKKRMGGLKIISRAKVTQDRVYCAAYHPEPSKDLIFFGDKHGQLGIWDARAENEVAGDDDDEAADNQEGGKYWRLQVYTTSYDCTIRALSFTSGISREIFSSEDILLCSMDTVPTGHEMWISDAAGGLTHLDLREAKSKAKWYQLSDNKIGCVSINPTRPNFLLTASNNRSLKIWDVRKLQDLSSAASSSSASTSDATPTIDFEAEDINKFLESDEGSGCLRAEWRHEKSVSSAYWDPRGRNIVSTSYDDTIRLWQYPPSVFGSDEDFPSSRPFCHIKHNCQTGKWLTILRAQWTPNPDVYPHFTIANMDHSLDILSAKGTLIAKLADRSKARLNQFVAGSPRFKLSPVPIQVLLSESQVETRVDDACWAIQRGNLQVVLHSTTAEQSGVEKPKSYKAALVS</sequence>
<dbReference type="PANTHER" id="PTHR14773">
    <property type="entry name" value="WD REPEAT-CONTAINING PROTEIN 76"/>
    <property type="match status" value="1"/>
</dbReference>
<organism evidence="10 11">
    <name type="scientific">Tetrapyrgos nigripes</name>
    <dbReference type="NCBI Taxonomy" id="182062"/>
    <lineage>
        <taxon>Eukaryota</taxon>
        <taxon>Fungi</taxon>
        <taxon>Dikarya</taxon>
        <taxon>Basidiomycota</taxon>
        <taxon>Agaricomycotina</taxon>
        <taxon>Agaricomycetes</taxon>
        <taxon>Agaricomycetidae</taxon>
        <taxon>Agaricales</taxon>
        <taxon>Marasmiineae</taxon>
        <taxon>Marasmiaceae</taxon>
        <taxon>Tetrapyrgos</taxon>
    </lineage>
</organism>
<evidence type="ECO:0000256" key="4">
    <source>
        <dbReference type="ARBA" id="ARBA00022574"/>
    </source>
</evidence>
<evidence type="ECO:0000256" key="7">
    <source>
        <dbReference type="ARBA" id="ARBA00023125"/>
    </source>
</evidence>
<dbReference type="Gene3D" id="2.130.10.10">
    <property type="entry name" value="YVTN repeat-like/Quinoprotein amine dehydrogenase"/>
    <property type="match status" value="1"/>
</dbReference>
<dbReference type="SUPFAM" id="SSF50978">
    <property type="entry name" value="WD40 repeat-like"/>
    <property type="match status" value="1"/>
</dbReference>
<dbReference type="AlphaFoldDB" id="A0A8H5LY11"/>
<dbReference type="InterPro" id="IPR001680">
    <property type="entry name" value="WD40_rpt"/>
</dbReference>
<feature type="repeat" description="WD" evidence="8">
    <location>
        <begin position="762"/>
        <end position="804"/>
    </location>
</feature>
<feature type="repeat" description="WD" evidence="8">
    <location>
        <begin position="846"/>
        <end position="875"/>
    </location>
</feature>
<dbReference type="GO" id="GO:0005634">
    <property type="term" value="C:nucleus"/>
    <property type="evidence" value="ECO:0007669"/>
    <property type="project" value="TreeGrafter"/>
</dbReference>
<dbReference type="InterPro" id="IPR050853">
    <property type="entry name" value="WD_repeat_DNA-damage-binding"/>
</dbReference>
<keyword evidence="11" id="KW-1185">Reference proteome</keyword>
<keyword evidence="7" id="KW-0238">DNA-binding</keyword>
<evidence type="ECO:0000256" key="1">
    <source>
        <dbReference type="ARBA" id="ARBA00005434"/>
    </source>
</evidence>
<name>A0A8H5LY11_9AGAR</name>
<evidence type="ECO:0000256" key="2">
    <source>
        <dbReference type="ARBA" id="ARBA00020027"/>
    </source>
</evidence>
<dbReference type="SMART" id="SM00320">
    <property type="entry name" value="WD40"/>
    <property type="match status" value="3"/>
</dbReference>
<comment type="caution">
    <text evidence="10">The sequence shown here is derived from an EMBL/GenBank/DDBJ whole genome shotgun (WGS) entry which is preliminary data.</text>
</comment>
<dbReference type="GO" id="GO:0003677">
    <property type="term" value="F:DNA binding"/>
    <property type="evidence" value="ECO:0007669"/>
    <property type="project" value="UniProtKB-KW"/>
</dbReference>
<feature type="region of interest" description="Disordered" evidence="9">
    <location>
        <begin position="479"/>
        <end position="550"/>
    </location>
</feature>
<proteinExistence type="inferred from homology"/>
<dbReference type="OrthoDB" id="9890280at2759"/>
<dbReference type="EMBL" id="JAACJM010000003">
    <property type="protein sequence ID" value="KAF5373551.1"/>
    <property type="molecule type" value="Genomic_DNA"/>
</dbReference>
<evidence type="ECO:0000256" key="6">
    <source>
        <dbReference type="ARBA" id="ARBA00022763"/>
    </source>
</evidence>
<dbReference type="GO" id="GO:2000001">
    <property type="term" value="P:regulation of DNA damage checkpoint"/>
    <property type="evidence" value="ECO:0007669"/>
    <property type="project" value="TreeGrafter"/>
</dbReference>
<evidence type="ECO:0000256" key="5">
    <source>
        <dbReference type="ARBA" id="ARBA00022737"/>
    </source>
</evidence>
<comment type="similarity">
    <text evidence="1">Belongs to the WD repeat DDB2/WDR76 family.</text>
</comment>
<dbReference type="Pfam" id="PF00400">
    <property type="entry name" value="WD40"/>
    <property type="match status" value="2"/>
</dbReference>
<dbReference type="Proteomes" id="UP000559256">
    <property type="component" value="Unassembled WGS sequence"/>
</dbReference>
<dbReference type="InterPro" id="IPR019775">
    <property type="entry name" value="WD40_repeat_CS"/>
</dbReference>
<evidence type="ECO:0000313" key="11">
    <source>
        <dbReference type="Proteomes" id="UP000559256"/>
    </source>
</evidence>
<evidence type="ECO:0000313" key="10">
    <source>
        <dbReference type="EMBL" id="KAF5373551.1"/>
    </source>
</evidence>
<dbReference type="PROSITE" id="PS50082">
    <property type="entry name" value="WD_REPEATS_2"/>
    <property type="match status" value="2"/>
</dbReference>